<sequence length="72" mass="6830">MKKLGTALFIGAAMAGFVGVGAGFATANVPVTAAEPVVDVGEPDPNGTGSASALADVLKALISGSSQATPAD</sequence>
<comment type="caution">
    <text evidence="2">The sequence shown here is derived from an EMBL/GenBank/DDBJ whole genome shotgun (WGS) entry which is preliminary data.</text>
</comment>
<feature type="signal peptide" evidence="1">
    <location>
        <begin position="1"/>
        <end position="27"/>
    </location>
</feature>
<accession>A0A849CG02</accession>
<proteinExistence type="predicted"/>
<keyword evidence="3" id="KW-1185">Reference proteome</keyword>
<evidence type="ECO:0000256" key="1">
    <source>
        <dbReference type="SAM" id="SignalP"/>
    </source>
</evidence>
<gene>
    <name evidence="2" type="ORF">HLB23_32775</name>
</gene>
<dbReference type="Proteomes" id="UP000586827">
    <property type="component" value="Unassembled WGS sequence"/>
</dbReference>
<dbReference type="EMBL" id="JABELX010000015">
    <property type="protein sequence ID" value="NNH74569.1"/>
    <property type="molecule type" value="Genomic_DNA"/>
</dbReference>
<reference evidence="2 3" key="1">
    <citation type="submission" date="2020-05" db="EMBL/GenBank/DDBJ databases">
        <title>MicrobeNet Type strains.</title>
        <authorList>
            <person name="Nicholson A.C."/>
        </authorList>
    </citation>
    <scope>NUCLEOTIDE SEQUENCE [LARGE SCALE GENOMIC DNA]</scope>
    <source>
        <strain evidence="2 3">JCM 3224</strain>
    </source>
</reference>
<evidence type="ECO:0000313" key="2">
    <source>
        <dbReference type="EMBL" id="NNH74569.1"/>
    </source>
</evidence>
<keyword evidence="1" id="KW-0732">Signal</keyword>
<evidence type="ECO:0000313" key="3">
    <source>
        <dbReference type="Proteomes" id="UP000586827"/>
    </source>
</evidence>
<dbReference type="AlphaFoldDB" id="A0A849CG02"/>
<organism evidence="2 3">
    <name type="scientific">Nocardia uniformis</name>
    <dbReference type="NCBI Taxonomy" id="53432"/>
    <lineage>
        <taxon>Bacteria</taxon>
        <taxon>Bacillati</taxon>
        <taxon>Actinomycetota</taxon>
        <taxon>Actinomycetes</taxon>
        <taxon>Mycobacteriales</taxon>
        <taxon>Nocardiaceae</taxon>
        <taxon>Nocardia</taxon>
    </lineage>
</organism>
<protein>
    <submittedName>
        <fullName evidence="2">Uncharacterized protein</fullName>
    </submittedName>
</protein>
<feature type="chain" id="PRO_5039701612" evidence="1">
    <location>
        <begin position="28"/>
        <end position="72"/>
    </location>
</feature>
<dbReference type="RefSeq" id="WP_067525492.1">
    <property type="nucleotide sequence ID" value="NZ_JABELX010000015.1"/>
</dbReference>
<name>A0A849CG02_9NOCA</name>